<evidence type="ECO:0000313" key="3">
    <source>
        <dbReference type="Proteomes" id="UP001418222"/>
    </source>
</evidence>
<comment type="caution">
    <text evidence="2">The sequence shown here is derived from an EMBL/GenBank/DDBJ whole genome shotgun (WGS) entry which is preliminary data.</text>
</comment>
<feature type="compositionally biased region" description="Polar residues" evidence="1">
    <location>
        <begin position="46"/>
        <end position="55"/>
    </location>
</feature>
<accession>A0AAP0GC73</accession>
<protein>
    <submittedName>
        <fullName evidence="2">Uncharacterized protein</fullName>
    </submittedName>
</protein>
<feature type="region of interest" description="Disordered" evidence="1">
    <location>
        <begin position="1"/>
        <end position="79"/>
    </location>
</feature>
<evidence type="ECO:0000313" key="2">
    <source>
        <dbReference type="EMBL" id="KAK8950951.1"/>
    </source>
</evidence>
<feature type="compositionally biased region" description="Polar residues" evidence="1">
    <location>
        <begin position="113"/>
        <end position="122"/>
    </location>
</feature>
<dbReference type="EMBL" id="JBBWWQ010000003">
    <property type="protein sequence ID" value="KAK8950951.1"/>
    <property type="molecule type" value="Genomic_DNA"/>
</dbReference>
<proteinExistence type="predicted"/>
<feature type="region of interest" description="Disordered" evidence="1">
    <location>
        <begin position="110"/>
        <end position="130"/>
    </location>
</feature>
<gene>
    <name evidence="2" type="ORF">KSP39_PZI004920</name>
</gene>
<keyword evidence="3" id="KW-1185">Reference proteome</keyword>
<sequence length="130" mass="14230">MEGVAKTGLNQIGRTSPKLYSPHKAFPCLGLPQNRNKEGTRIGEVAQSQQEKTPQPENPSPSMRMEVPHLHPYASSKQAFSSATCSGAPDISHCNSRFSSMNKEMVNKRLVNSRGSVNPNTGEKSHSWPL</sequence>
<name>A0AAP0GC73_9ASPA</name>
<reference evidence="2 3" key="1">
    <citation type="journal article" date="2022" name="Nat. Plants">
        <title>Genomes of leafy and leafless Platanthera orchids illuminate the evolution of mycoheterotrophy.</title>
        <authorList>
            <person name="Li M.H."/>
            <person name="Liu K.W."/>
            <person name="Li Z."/>
            <person name="Lu H.C."/>
            <person name="Ye Q.L."/>
            <person name="Zhang D."/>
            <person name="Wang J.Y."/>
            <person name="Li Y.F."/>
            <person name="Zhong Z.M."/>
            <person name="Liu X."/>
            <person name="Yu X."/>
            <person name="Liu D.K."/>
            <person name="Tu X.D."/>
            <person name="Liu B."/>
            <person name="Hao Y."/>
            <person name="Liao X.Y."/>
            <person name="Jiang Y.T."/>
            <person name="Sun W.H."/>
            <person name="Chen J."/>
            <person name="Chen Y.Q."/>
            <person name="Ai Y."/>
            <person name="Zhai J.W."/>
            <person name="Wu S.S."/>
            <person name="Zhou Z."/>
            <person name="Hsiao Y.Y."/>
            <person name="Wu W.L."/>
            <person name="Chen Y.Y."/>
            <person name="Lin Y.F."/>
            <person name="Hsu J.L."/>
            <person name="Li C.Y."/>
            <person name="Wang Z.W."/>
            <person name="Zhao X."/>
            <person name="Zhong W.Y."/>
            <person name="Ma X.K."/>
            <person name="Ma L."/>
            <person name="Huang J."/>
            <person name="Chen G.Z."/>
            <person name="Huang M.Z."/>
            <person name="Huang L."/>
            <person name="Peng D.H."/>
            <person name="Luo Y.B."/>
            <person name="Zou S.Q."/>
            <person name="Chen S.P."/>
            <person name="Lan S."/>
            <person name="Tsai W.C."/>
            <person name="Van de Peer Y."/>
            <person name="Liu Z.J."/>
        </authorList>
    </citation>
    <scope>NUCLEOTIDE SEQUENCE [LARGE SCALE GENOMIC DNA]</scope>
    <source>
        <strain evidence="2">Lor287</strain>
    </source>
</reference>
<dbReference type="Proteomes" id="UP001418222">
    <property type="component" value="Unassembled WGS sequence"/>
</dbReference>
<organism evidence="2 3">
    <name type="scientific">Platanthera zijinensis</name>
    <dbReference type="NCBI Taxonomy" id="2320716"/>
    <lineage>
        <taxon>Eukaryota</taxon>
        <taxon>Viridiplantae</taxon>
        <taxon>Streptophyta</taxon>
        <taxon>Embryophyta</taxon>
        <taxon>Tracheophyta</taxon>
        <taxon>Spermatophyta</taxon>
        <taxon>Magnoliopsida</taxon>
        <taxon>Liliopsida</taxon>
        <taxon>Asparagales</taxon>
        <taxon>Orchidaceae</taxon>
        <taxon>Orchidoideae</taxon>
        <taxon>Orchideae</taxon>
        <taxon>Orchidinae</taxon>
        <taxon>Platanthera</taxon>
    </lineage>
</organism>
<evidence type="ECO:0000256" key="1">
    <source>
        <dbReference type="SAM" id="MobiDB-lite"/>
    </source>
</evidence>
<dbReference type="AlphaFoldDB" id="A0AAP0GC73"/>